<gene>
    <name evidence="2" type="ORF">DAPPUDRAFT_330446</name>
</gene>
<accession>E9HJL1</accession>
<proteinExistence type="predicted"/>
<keyword evidence="3" id="KW-1185">Reference proteome</keyword>
<sequence length="248" mass="28101">MSIRNDMFASKTRELGKTGLVKHHINTEGQGPIRLRAYRIHQNYRSELEGILQELLSEIHVKQKNQLEASCVDFDDLRNTTLNAQLPEDDETSDEESEDEFNENVEEESVHHESNEENDPITVDDSGAQGQIPPQINGNASCVDNNGARQGPVHEITRRTAAVFAKPPIAPHADGHPGDHVIEVGRSRSPRTRRRPARCNEGIDEAQLDQLEIDEEVRRRLRPLRDCRKNTTSHADQLQATYRCPRPL</sequence>
<feature type="compositionally biased region" description="Acidic residues" evidence="1">
    <location>
        <begin position="87"/>
        <end position="107"/>
    </location>
</feature>
<evidence type="ECO:0000313" key="2">
    <source>
        <dbReference type="EMBL" id="EFX68069.1"/>
    </source>
</evidence>
<protein>
    <submittedName>
        <fullName evidence="2">Uncharacterized protein</fullName>
    </submittedName>
</protein>
<organism evidence="2 3">
    <name type="scientific">Daphnia pulex</name>
    <name type="common">Water flea</name>
    <dbReference type="NCBI Taxonomy" id="6669"/>
    <lineage>
        <taxon>Eukaryota</taxon>
        <taxon>Metazoa</taxon>
        <taxon>Ecdysozoa</taxon>
        <taxon>Arthropoda</taxon>
        <taxon>Crustacea</taxon>
        <taxon>Branchiopoda</taxon>
        <taxon>Diplostraca</taxon>
        <taxon>Cladocera</taxon>
        <taxon>Anomopoda</taxon>
        <taxon>Daphniidae</taxon>
        <taxon>Daphnia</taxon>
    </lineage>
</organism>
<dbReference type="OrthoDB" id="425619at2759"/>
<dbReference type="Proteomes" id="UP000000305">
    <property type="component" value="Unassembled WGS sequence"/>
</dbReference>
<evidence type="ECO:0000256" key="1">
    <source>
        <dbReference type="SAM" id="MobiDB-lite"/>
    </source>
</evidence>
<dbReference type="InParanoid" id="E9HJL1"/>
<reference evidence="2 3" key="1">
    <citation type="journal article" date="2011" name="Science">
        <title>The ecoresponsive genome of Daphnia pulex.</title>
        <authorList>
            <person name="Colbourne J.K."/>
            <person name="Pfrender M.E."/>
            <person name="Gilbert D."/>
            <person name="Thomas W.K."/>
            <person name="Tucker A."/>
            <person name="Oakley T.H."/>
            <person name="Tokishita S."/>
            <person name="Aerts A."/>
            <person name="Arnold G.J."/>
            <person name="Basu M.K."/>
            <person name="Bauer D.J."/>
            <person name="Caceres C.E."/>
            <person name="Carmel L."/>
            <person name="Casola C."/>
            <person name="Choi J.H."/>
            <person name="Detter J.C."/>
            <person name="Dong Q."/>
            <person name="Dusheyko S."/>
            <person name="Eads B.D."/>
            <person name="Frohlich T."/>
            <person name="Geiler-Samerotte K.A."/>
            <person name="Gerlach D."/>
            <person name="Hatcher P."/>
            <person name="Jogdeo S."/>
            <person name="Krijgsveld J."/>
            <person name="Kriventseva E.V."/>
            <person name="Kultz D."/>
            <person name="Laforsch C."/>
            <person name="Lindquist E."/>
            <person name="Lopez J."/>
            <person name="Manak J.R."/>
            <person name="Muller J."/>
            <person name="Pangilinan J."/>
            <person name="Patwardhan R.P."/>
            <person name="Pitluck S."/>
            <person name="Pritham E.J."/>
            <person name="Rechtsteiner A."/>
            <person name="Rho M."/>
            <person name="Rogozin I.B."/>
            <person name="Sakarya O."/>
            <person name="Salamov A."/>
            <person name="Schaack S."/>
            <person name="Shapiro H."/>
            <person name="Shiga Y."/>
            <person name="Skalitzky C."/>
            <person name="Smith Z."/>
            <person name="Souvorov A."/>
            <person name="Sung W."/>
            <person name="Tang Z."/>
            <person name="Tsuchiya D."/>
            <person name="Tu H."/>
            <person name="Vos H."/>
            <person name="Wang M."/>
            <person name="Wolf Y.I."/>
            <person name="Yamagata H."/>
            <person name="Yamada T."/>
            <person name="Ye Y."/>
            <person name="Shaw J.R."/>
            <person name="Andrews J."/>
            <person name="Crease T.J."/>
            <person name="Tang H."/>
            <person name="Lucas S.M."/>
            <person name="Robertson H.M."/>
            <person name="Bork P."/>
            <person name="Koonin E.V."/>
            <person name="Zdobnov E.M."/>
            <person name="Grigoriev I.V."/>
            <person name="Lynch M."/>
            <person name="Boore J.L."/>
        </authorList>
    </citation>
    <scope>NUCLEOTIDE SEQUENCE [LARGE SCALE GENOMIC DNA]</scope>
</reference>
<dbReference type="KEGG" id="dpx:DAPPUDRAFT_330446"/>
<evidence type="ECO:0000313" key="3">
    <source>
        <dbReference type="Proteomes" id="UP000000305"/>
    </source>
</evidence>
<name>E9HJL1_DAPPU</name>
<dbReference type="HOGENOM" id="CLU_1121065_0_0_1"/>
<feature type="region of interest" description="Disordered" evidence="1">
    <location>
        <begin position="84"/>
        <end position="139"/>
    </location>
</feature>
<dbReference type="AlphaFoldDB" id="E9HJL1"/>
<feature type="compositionally biased region" description="Basic and acidic residues" evidence="1">
    <location>
        <begin position="173"/>
        <end position="186"/>
    </location>
</feature>
<feature type="region of interest" description="Disordered" evidence="1">
    <location>
        <begin position="169"/>
        <end position="195"/>
    </location>
</feature>
<feature type="compositionally biased region" description="Polar residues" evidence="1">
    <location>
        <begin position="128"/>
        <end position="139"/>
    </location>
</feature>
<dbReference type="EMBL" id="GL732663">
    <property type="protein sequence ID" value="EFX68069.1"/>
    <property type="molecule type" value="Genomic_DNA"/>
</dbReference>